<keyword evidence="22" id="KW-0862">Zinc</keyword>
<comment type="similarity">
    <text evidence="3 23">Belongs to the DNase II family.</text>
</comment>
<evidence type="ECO:0000256" key="5">
    <source>
        <dbReference type="ARBA" id="ARBA00022473"/>
    </source>
</evidence>
<feature type="compositionally biased region" description="Gly residues" evidence="24">
    <location>
        <begin position="209"/>
        <end position="223"/>
    </location>
</feature>
<evidence type="ECO:0000313" key="27">
    <source>
        <dbReference type="Proteomes" id="UP000322234"/>
    </source>
</evidence>
<evidence type="ECO:0000256" key="20">
    <source>
        <dbReference type="ARBA" id="ARBA00043033"/>
    </source>
</evidence>
<evidence type="ECO:0000256" key="8">
    <source>
        <dbReference type="ARBA" id="ARBA00022729"/>
    </source>
</evidence>
<dbReference type="InterPro" id="IPR031786">
    <property type="entry name" value="EKLF_TAD1"/>
</dbReference>
<organism evidence="26 27">
    <name type="scientific">Bos mutus</name>
    <name type="common">wild yak</name>
    <dbReference type="NCBI Taxonomy" id="72004"/>
    <lineage>
        <taxon>Eukaryota</taxon>
        <taxon>Metazoa</taxon>
        <taxon>Chordata</taxon>
        <taxon>Craniata</taxon>
        <taxon>Vertebrata</taxon>
        <taxon>Euteleostomi</taxon>
        <taxon>Mammalia</taxon>
        <taxon>Eutheria</taxon>
        <taxon>Laurasiatheria</taxon>
        <taxon>Artiodactyla</taxon>
        <taxon>Ruminantia</taxon>
        <taxon>Pecora</taxon>
        <taxon>Bovidae</taxon>
        <taxon>Bovinae</taxon>
        <taxon>Bos</taxon>
    </lineage>
</organism>
<dbReference type="PANTHER" id="PTHR10858:SF9">
    <property type="entry name" value="DEOXYRIBONUCLEASE-2-ALPHA"/>
    <property type="match status" value="1"/>
</dbReference>
<evidence type="ECO:0000256" key="1">
    <source>
        <dbReference type="ARBA" id="ARBA00000447"/>
    </source>
</evidence>
<evidence type="ECO:0000256" key="15">
    <source>
        <dbReference type="ARBA" id="ARBA00023180"/>
    </source>
</evidence>
<keyword evidence="6 23" id="KW-0053">Apoptosis</keyword>
<evidence type="ECO:0000259" key="25">
    <source>
        <dbReference type="PROSITE" id="PS50157"/>
    </source>
</evidence>
<keyword evidence="27" id="KW-1185">Reference proteome</keyword>
<keyword evidence="9 23" id="KW-0255">Endonuclease</keyword>
<feature type="compositionally biased region" description="Acidic residues" evidence="24">
    <location>
        <begin position="58"/>
        <end position="69"/>
    </location>
</feature>
<evidence type="ECO:0000256" key="12">
    <source>
        <dbReference type="ARBA" id="ARBA00023125"/>
    </source>
</evidence>
<evidence type="ECO:0000256" key="17">
    <source>
        <dbReference type="ARBA" id="ARBA00039868"/>
    </source>
</evidence>
<dbReference type="PANTHER" id="PTHR10858">
    <property type="entry name" value="DEOXYRIBONUCLEASE II"/>
    <property type="match status" value="1"/>
</dbReference>
<evidence type="ECO:0000256" key="14">
    <source>
        <dbReference type="ARBA" id="ARBA00023163"/>
    </source>
</evidence>
<keyword evidence="10 23" id="KW-0378">Hydrolase</keyword>
<keyword evidence="13" id="KW-1015">Disulfide bond</keyword>
<dbReference type="PROSITE" id="PS50157">
    <property type="entry name" value="ZINC_FINGER_C2H2_2"/>
    <property type="match status" value="1"/>
</dbReference>
<evidence type="ECO:0000256" key="9">
    <source>
        <dbReference type="ARBA" id="ARBA00022759"/>
    </source>
</evidence>
<feature type="domain" description="C2H2-type" evidence="25">
    <location>
        <begin position="246"/>
        <end position="275"/>
    </location>
</feature>
<keyword evidence="22" id="KW-0863">Zinc-finger</keyword>
<comment type="caution">
    <text evidence="26">The sequence shown here is derived from an EMBL/GenBank/DDBJ whole genome shotgun (WGS) entry which is preliminary data.</text>
</comment>
<keyword evidence="8 23" id="KW-0732">Signal</keyword>
<evidence type="ECO:0000256" key="18">
    <source>
        <dbReference type="ARBA" id="ARBA00041393"/>
    </source>
</evidence>
<dbReference type="SMART" id="SM00355">
    <property type="entry name" value="ZnF_C2H2"/>
    <property type="match status" value="1"/>
</dbReference>
<keyword evidence="15 23" id="KW-0325">Glycoprotein</keyword>
<evidence type="ECO:0000256" key="4">
    <source>
        <dbReference type="ARBA" id="ARBA00012036"/>
    </source>
</evidence>
<dbReference type="CDD" id="cd21581">
    <property type="entry name" value="KLF1_N"/>
    <property type="match status" value="1"/>
</dbReference>
<keyword evidence="22" id="KW-0479">Metal-binding</keyword>
<feature type="compositionally biased region" description="Basic residues" evidence="24">
    <location>
        <begin position="232"/>
        <end position="244"/>
    </location>
</feature>
<dbReference type="EMBL" id="VBQZ03000184">
    <property type="protein sequence ID" value="MXQ97213.1"/>
    <property type="molecule type" value="Genomic_DNA"/>
</dbReference>
<feature type="region of interest" description="Disordered" evidence="24">
    <location>
        <begin position="110"/>
        <end position="132"/>
    </location>
</feature>
<dbReference type="InterPro" id="IPR036236">
    <property type="entry name" value="Znf_C2H2_sf"/>
</dbReference>
<keyword evidence="7 23" id="KW-0540">Nuclease</keyword>
<feature type="region of interest" description="Disordered" evidence="24">
    <location>
        <begin position="190"/>
        <end position="251"/>
    </location>
</feature>
<dbReference type="Pfam" id="PF03265">
    <property type="entry name" value="DNase_II"/>
    <property type="match status" value="1"/>
</dbReference>
<dbReference type="InterPro" id="IPR013087">
    <property type="entry name" value="Znf_C2H2_type"/>
</dbReference>
<dbReference type="GO" id="GO:0004531">
    <property type="term" value="F:deoxyribonuclease II activity"/>
    <property type="evidence" value="ECO:0007669"/>
    <property type="project" value="UniProtKB-UniRule"/>
</dbReference>
<comment type="catalytic activity">
    <reaction evidence="1 23">
        <text>Endonucleolytic cleavage to nucleoside 3'-phosphates and 3'-phosphooligonucleotide end-products.</text>
        <dbReference type="EC" id="3.1.22.1"/>
    </reaction>
</comment>
<evidence type="ECO:0000256" key="13">
    <source>
        <dbReference type="ARBA" id="ARBA00023157"/>
    </source>
</evidence>
<dbReference type="Proteomes" id="UP000322234">
    <property type="component" value="Unassembled WGS sequence"/>
</dbReference>
<dbReference type="SUPFAM" id="SSF57667">
    <property type="entry name" value="beta-beta-alpha zinc fingers"/>
    <property type="match status" value="1"/>
</dbReference>
<evidence type="ECO:0000256" key="21">
    <source>
        <dbReference type="ARBA" id="ARBA00045381"/>
    </source>
</evidence>
<comment type="function">
    <text evidence="21 23">Hydrolyzes DNA under acidic conditions with a preference for double-stranded DNA. Plays a major role in the clearance of nucleic acids generated through apoptosis, hence preventing autoinflammation. Necessary for proper fetal development and for definitive erythropoiesis in fetal liver and bone marrow, where it degrades nuclear DNA expelled from erythroid precursor cells.</text>
</comment>
<dbReference type="GO" id="GO:0006309">
    <property type="term" value="P:apoptotic DNA fragmentation"/>
    <property type="evidence" value="ECO:0007669"/>
    <property type="project" value="UniProtKB-UniRule"/>
</dbReference>
<dbReference type="Pfam" id="PF16832">
    <property type="entry name" value="EKLF_TAD1"/>
    <property type="match status" value="1"/>
</dbReference>
<dbReference type="Gene3D" id="3.30.160.60">
    <property type="entry name" value="Classic Zinc Finger"/>
    <property type="match status" value="1"/>
</dbReference>
<evidence type="ECO:0000256" key="7">
    <source>
        <dbReference type="ARBA" id="ARBA00022722"/>
    </source>
</evidence>
<protein>
    <recommendedName>
        <fullName evidence="17 23">Deoxyribonuclease-2-alpha</fullName>
        <ecNumber evidence="4 23">3.1.22.1</ecNumber>
    </recommendedName>
    <alternativeName>
        <fullName evidence="18 23">Acid DNase</fullName>
    </alternativeName>
    <alternativeName>
        <fullName evidence="20 23">Deoxyribonuclease II alpha</fullName>
    </alternativeName>
    <alternativeName>
        <fullName evidence="19 23">Lysosomal DNase II</fullName>
    </alternativeName>
</protein>
<dbReference type="InterPro" id="IPR031784">
    <property type="entry name" value="EKLF_TAD2"/>
</dbReference>
<comment type="subcellular location">
    <subcellularLocation>
        <location evidence="2 23">Lysosome</location>
    </subcellularLocation>
</comment>
<dbReference type="InterPro" id="IPR004947">
    <property type="entry name" value="DNase_II"/>
</dbReference>
<keyword evidence="14" id="KW-0804">Transcription</keyword>
<dbReference type="PROSITE" id="PS00028">
    <property type="entry name" value="ZINC_FINGER_C2H2_1"/>
    <property type="match status" value="1"/>
</dbReference>
<keyword evidence="5" id="KW-0217">Developmental protein</keyword>
<dbReference type="GO" id="GO:0005764">
    <property type="term" value="C:lysosome"/>
    <property type="evidence" value="ECO:0007669"/>
    <property type="project" value="UniProtKB-SubCell"/>
</dbReference>
<accession>A0A6B0SE71</accession>
<evidence type="ECO:0000256" key="23">
    <source>
        <dbReference type="RuleBase" id="RU369111"/>
    </source>
</evidence>
<keyword evidence="16 23" id="KW-0458">Lysosome</keyword>
<evidence type="ECO:0000256" key="19">
    <source>
        <dbReference type="ARBA" id="ARBA00041918"/>
    </source>
</evidence>
<evidence type="ECO:0000256" key="3">
    <source>
        <dbReference type="ARBA" id="ARBA00007527"/>
    </source>
</evidence>
<evidence type="ECO:0000256" key="22">
    <source>
        <dbReference type="PROSITE-ProRule" id="PRU00042"/>
    </source>
</evidence>
<dbReference type="GO" id="GO:0008270">
    <property type="term" value="F:zinc ion binding"/>
    <property type="evidence" value="ECO:0007669"/>
    <property type="project" value="UniProtKB-KW"/>
</dbReference>
<proteinExistence type="inferred from homology"/>
<evidence type="ECO:0000256" key="2">
    <source>
        <dbReference type="ARBA" id="ARBA00004371"/>
    </source>
</evidence>
<dbReference type="GO" id="GO:0003677">
    <property type="term" value="F:DNA binding"/>
    <property type="evidence" value="ECO:0007669"/>
    <property type="project" value="UniProtKB-KW"/>
</dbReference>
<evidence type="ECO:0000256" key="16">
    <source>
        <dbReference type="ARBA" id="ARBA00023228"/>
    </source>
</evidence>
<dbReference type="FunFam" id="3.30.160.60:FF:000237">
    <property type="entry name" value="Krueppel-like factor 2"/>
    <property type="match status" value="1"/>
</dbReference>
<dbReference type="EC" id="3.1.22.1" evidence="4 23"/>
<evidence type="ECO:0000256" key="6">
    <source>
        <dbReference type="ARBA" id="ARBA00022703"/>
    </source>
</evidence>
<evidence type="ECO:0000313" key="26">
    <source>
        <dbReference type="EMBL" id="MXQ97213.1"/>
    </source>
</evidence>
<reference evidence="26" key="1">
    <citation type="submission" date="2019-10" db="EMBL/GenBank/DDBJ databases">
        <title>The sequence and de novo assembly of the wild yak genome.</title>
        <authorList>
            <person name="Liu Y."/>
        </authorList>
    </citation>
    <scope>NUCLEOTIDE SEQUENCE [LARGE SCALE GENOMIC DNA]</scope>
    <source>
        <strain evidence="26">WY2019</strain>
    </source>
</reference>
<evidence type="ECO:0000256" key="11">
    <source>
        <dbReference type="ARBA" id="ARBA00023015"/>
    </source>
</evidence>
<evidence type="ECO:0000256" key="10">
    <source>
        <dbReference type="ARBA" id="ARBA00022801"/>
    </source>
</evidence>
<feature type="region of interest" description="Disordered" evidence="24">
    <location>
        <begin position="32"/>
        <end position="71"/>
    </location>
</feature>
<evidence type="ECO:0000256" key="24">
    <source>
        <dbReference type="SAM" id="MobiDB-lite"/>
    </source>
</evidence>
<dbReference type="Pfam" id="PF16833">
    <property type="entry name" value="EKLF_TAD2"/>
    <property type="match status" value="1"/>
</dbReference>
<dbReference type="AlphaFoldDB" id="A0A6B0SE71"/>
<gene>
    <name evidence="26" type="ORF">E5288_WYG011681</name>
</gene>
<keyword evidence="12" id="KW-0238">DNA-binding</keyword>
<sequence length="496" mass="52911">MAAAETALPSISTLTALGPFSDTQEDILKWWRSEDVQDLGPGPPDHTGPPLHVRPELEDAPGEDEDDDRDAATPWDLDLLFTNFPCPEPGGAPQTCAPQTCAPQACALAPSEGSGAQFPPPPETLGAYAGGPGLPLYPGPGSGSSGSYFPRTGLSVPAAPGAPYGLLSGYPALYPMPQYQGHFQLFRGLQAPAPGPPSPHSFLSCLGPGTTGAGLGGTTGDPGGTTEAAPSKRSRRSWARKRQAAHTCTHPGCGKSYTKSSHLKAHLRTHTGTLTCYGDSGQPVDWFVVYKLPAHTGSGDATQNGLRYKYFDEHSEDWSDGVGFINSTTGAVGRSLLPLYRNNNSQLAFVLYNDQPPKSSESKDSSSRGHTKGVLLLDQEGGFWLIHSVPNFPPRASSAAYSWPPGAQKYGQTLICVSFPLTQFLDISKQLTYTYPLVYDHRLEGDFAQKFPYLEEVVKGHHVRQGPWNSSVTLTSKKGATFQSFAKFGNFGDGEA</sequence>
<keyword evidence="11" id="KW-0805">Transcription regulation</keyword>
<name>A0A6B0SE71_9CETA</name>